<dbReference type="AlphaFoldDB" id="A0A133V4C2"/>
<accession>A0A133V4C2</accession>
<protein>
    <submittedName>
        <fullName evidence="1">Uncharacterized protein</fullName>
    </submittedName>
</protein>
<proteinExistence type="predicted"/>
<comment type="caution">
    <text evidence="1">The sequence shown here is derived from an EMBL/GenBank/DDBJ whole genome shotgun (WGS) entry which is preliminary data.</text>
</comment>
<dbReference type="EMBL" id="LHXV01000019">
    <property type="protein sequence ID" value="KXB01256.1"/>
    <property type="molecule type" value="Genomic_DNA"/>
</dbReference>
<name>A0A133V4C2_9EURY</name>
<evidence type="ECO:0000313" key="1">
    <source>
        <dbReference type="EMBL" id="KXB01256.1"/>
    </source>
</evidence>
<evidence type="ECO:0000313" key="2">
    <source>
        <dbReference type="Proteomes" id="UP000070344"/>
    </source>
</evidence>
<dbReference type="Proteomes" id="UP000070344">
    <property type="component" value="Unassembled WGS sequence"/>
</dbReference>
<gene>
    <name evidence="1" type="ORF">AKJ41_02215</name>
</gene>
<organism evidence="1 2">
    <name type="scientific">candidate division MSBL1 archaeon SCGC-AAA259O05</name>
    <dbReference type="NCBI Taxonomy" id="1698271"/>
    <lineage>
        <taxon>Archaea</taxon>
        <taxon>Methanobacteriati</taxon>
        <taxon>Methanobacteriota</taxon>
        <taxon>candidate division MSBL1</taxon>
    </lineage>
</organism>
<keyword evidence="2" id="KW-1185">Reference proteome</keyword>
<sequence>MRDRERILATFRGDNVDRVVWQPRLEHWYCVNQTRGTLPDEYQLGEIDKTAAESGFTPLMAEQLLGIYDDLDASIRYTGRYPATGKGFLEFEMAGDIEVDIEENDDEVVRRLRTPRGNLREIVKKTELGCSKMNVEYLLDSTDDIPVMEYVLRNREVSFNHDAYQNSKEFIDGRGVVQLILPRSPLQRTMLDYMGMERTLINLSREEERMNDFFETIERSGDRVYEEVKKSPVKVINFGENIDGSVTRQSISKSITCHITENALEGLRKRTSSLIFTWTGE</sequence>
<reference evidence="1 2" key="1">
    <citation type="journal article" date="2016" name="Sci. Rep.">
        <title>Metabolic traits of an uncultured archaeal lineage -MSBL1- from brine pools of the Red Sea.</title>
        <authorList>
            <person name="Mwirichia R."/>
            <person name="Alam I."/>
            <person name="Rashid M."/>
            <person name="Vinu M."/>
            <person name="Ba-Alawi W."/>
            <person name="Anthony Kamau A."/>
            <person name="Kamanda Ngugi D."/>
            <person name="Goker M."/>
            <person name="Klenk H.P."/>
            <person name="Bajic V."/>
            <person name="Stingl U."/>
        </authorList>
    </citation>
    <scope>NUCLEOTIDE SEQUENCE [LARGE SCALE GENOMIC DNA]</scope>
    <source>
        <strain evidence="1">SCGC-AAA259O05</strain>
    </source>
</reference>